<protein>
    <submittedName>
        <fullName evidence="2">Uncharacterized protein</fullName>
    </submittedName>
</protein>
<accession>A0ABS7DF06</accession>
<gene>
    <name evidence="2" type="ORF">J5V48_03110</name>
</gene>
<evidence type="ECO:0000313" key="3">
    <source>
        <dbReference type="Proteomes" id="UP000731465"/>
    </source>
</evidence>
<sequence length="102" mass="11571">MFINRNSSLSIVLYITLCYVFINAFFIHIKTESLNHHCSDPICCSICLNVHTINAECQTPIPPNEISASHFAFNSIDLYINSDYRTENTAQTLVSVKVKKTE</sequence>
<dbReference type="EMBL" id="JAGFNY010000006">
    <property type="protein sequence ID" value="MBW7569878.1"/>
    <property type="molecule type" value="Genomic_DNA"/>
</dbReference>
<name>A0ABS7DF06_9GAMM</name>
<evidence type="ECO:0000313" key="2">
    <source>
        <dbReference type="EMBL" id="MBW7569878.1"/>
    </source>
</evidence>
<keyword evidence="3" id="KW-1185">Reference proteome</keyword>
<keyword evidence="1" id="KW-1133">Transmembrane helix</keyword>
<proteinExistence type="predicted"/>
<dbReference type="Proteomes" id="UP000731465">
    <property type="component" value="Unassembled WGS sequence"/>
</dbReference>
<organism evidence="2 3">
    <name type="scientific">Succinivibrio faecicola</name>
    <dbReference type="NCBI Taxonomy" id="2820300"/>
    <lineage>
        <taxon>Bacteria</taxon>
        <taxon>Pseudomonadati</taxon>
        <taxon>Pseudomonadota</taxon>
        <taxon>Gammaproteobacteria</taxon>
        <taxon>Aeromonadales</taxon>
        <taxon>Succinivibrionaceae</taxon>
        <taxon>Succinivibrio</taxon>
    </lineage>
</organism>
<evidence type="ECO:0000256" key="1">
    <source>
        <dbReference type="SAM" id="Phobius"/>
    </source>
</evidence>
<keyword evidence="1" id="KW-0472">Membrane</keyword>
<feature type="transmembrane region" description="Helical" evidence="1">
    <location>
        <begin position="12"/>
        <end position="29"/>
    </location>
</feature>
<reference evidence="2 3" key="1">
    <citation type="submission" date="2021-03" db="EMBL/GenBank/DDBJ databases">
        <title>Succinivibrio sp. nov. isolated from feces of cow.</title>
        <authorList>
            <person name="Choi J.-Y."/>
        </authorList>
    </citation>
    <scope>NUCLEOTIDE SEQUENCE [LARGE SCALE GENOMIC DNA]</scope>
    <source>
        <strain evidence="2 3">AGMB01872</strain>
    </source>
</reference>
<dbReference type="RefSeq" id="WP_219937012.1">
    <property type="nucleotide sequence ID" value="NZ_JAGFNY010000006.1"/>
</dbReference>
<comment type="caution">
    <text evidence="2">The sequence shown here is derived from an EMBL/GenBank/DDBJ whole genome shotgun (WGS) entry which is preliminary data.</text>
</comment>
<keyword evidence="1" id="KW-0812">Transmembrane</keyword>